<comment type="caution">
    <text evidence="2">The sequence shown here is derived from an EMBL/GenBank/DDBJ whole genome shotgun (WGS) entry which is preliminary data.</text>
</comment>
<gene>
    <name evidence="2" type="ORF">E5161_09630</name>
</gene>
<dbReference type="EMBL" id="SUPK01000004">
    <property type="protein sequence ID" value="TJY42256.1"/>
    <property type="molecule type" value="Genomic_DNA"/>
</dbReference>
<accession>A0A4U0FBP0</accession>
<keyword evidence="1" id="KW-0812">Transmembrane</keyword>
<feature type="transmembrane region" description="Helical" evidence="1">
    <location>
        <begin position="6"/>
        <end position="25"/>
    </location>
</feature>
<protein>
    <submittedName>
        <fullName evidence="2">Uncharacterized protein</fullName>
    </submittedName>
</protein>
<sequence length="139" mass="15462">MVSKKTTIGIAASIIVLAVVILLLFQMQKKQSFERYVVAGMDDQPNVILLIENASAIKQKVNFDISINSQRFATKSLASSGAQNYYLKLPANVYTFEVEANGKQAKEQFATTATKQQHYVVISYNNDQLTIHSSILESK</sequence>
<dbReference type="AlphaFoldDB" id="A0A4U0FBP0"/>
<name>A0A4U0FBP0_9BACL</name>
<proteinExistence type="predicted"/>
<reference evidence="2 3" key="1">
    <citation type="submission" date="2019-04" db="EMBL/GenBank/DDBJ databases">
        <title>Cohnella sp. nov., isolated from soil.</title>
        <authorList>
            <person name="Kim W."/>
        </authorList>
    </citation>
    <scope>NUCLEOTIDE SEQUENCE [LARGE SCALE GENOMIC DNA]</scope>
    <source>
        <strain evidence="2 3">CAU 1483</strain>
    </source>
</reference>
<dbReference type="Proteomes" id="UP000309673">
    <property type="component" value="Unassembled WGS sequence"/>
</dbReference>
<evidence type="ECO:0000313" key="2">
    <source>
        <dbReference type="EMBL" id="TJY42256.1"/>
    </source>
</evidence>
<evidence type="ECO:0000313" key="3">
    <source>
        <dbReference type="Proteomes" id="UP000309673"/>
    </source>
</evidence>
<keyword evidence="1" id="KW-1133">Transmembrane helix</keyword>
<keyword evidence="1" id="KW-0472">Membrane</keyword>
<dbReference type="RefSeq" id="WP_136777511.1">
    <property type="nucleotide sequence ID" value="NZ_SUPK01000004.1"/>
</dbReference>
<evidence type="ECO:0000256" key="1">
    <source>
        <dbReference type="SAM" id="Phobius"/>
    </source>
</evidence>
<keyword evidence="3" id="KW-1185">Reference proteome</keyword>
<organism evidence="2 3">
    <name type="scientific">Cohnella pontilimi</name>
    <dbReference type="NCBI Taxonomy" id="2564100"/>
    <lineage>
        <taxon>Bacteria</taxon>
        <taxon>Bacillati</taxon>
        <taxon>Bacillota</taxon>
        <taxon>Bacilli</taxon>
        <taxon>Bacillales</taxon>
        <taxon>Paenibacillaceae</taxon>
        <taxon>Cohnella</taxon>
    </lineage>
</organism>